<feature type="transmembrane region" description="Helical" evidence="2">
    <location>
        <begin position="69"/>
        <end position="90"/>
    </location>
</feature>
<dbReference type="EMBL" id="CP018839">
    <property type="protein sequence ID" value="APR04412.1"/>
    <property type="molecule type" value="Genomic_DNA"/>
</dbReference>
<keyword evidence="2" id="KW-0472">Membrane</keyword>
<dbReference type="KEGG" id="tcl:Tchl_1553"/>
<dbReference type="RefSeq" id="WP_075147891.1">
    <property type="nucleotide sequence ID" value="NZ_CP018839.1"/>
</dbReference>
<reference evidence="3 4" key="1">
    <citation type="submission" date="2016-12" db="EMBL/GenBank/DDBJ databases">
        <title>Complete genome sequence of Thauera chlorobenzoica, a Betaproteobacterium degrading haloaromatics anaerobically to CO2 and halides.</title>
        <authorList>
            <person name="Goris T."/>
            <person name="Mergelsberg M."/>
            <person name="Boll M."/>
        </authorList>
    </citation>
    <scope>NUCLEOTIDE SEQUENCE [LARGE SCALE GENOMIC DNA]</scope>
    <source>
        <strain evidence="3 4">3CB1</strain>
    </source>
</reference>
<protein>
    <submittedName>
        <fullName evidence="3">Na+/proline symporter</fullName>
    </submittedName>
</protein>
<feature type="transmembrane region" description="Helical" evidence="2">
    <location>
        <begin position="97"/>
        <end position="116"/>
    </location>
</feature>
<proteinExistence type="predicted"/>
<organism evidence="3 4">
    <name type="scientific">Thauera chlorobenzoica</name>
    <dbReference type="NCBI Taxonomy" id="96773"/>
    <lineage>
        <taxon>Bacteria</taxon>
        <taxon>Pseudomonadati</taxon>
        <taxon>Pseudomonadota</taxon>
        <taxon>Betaproteobacteria</taxon>
        <taxon>Rhodocyclales</taxon>
        <taxon>Zoogloeaceae</taxon>
        <taxon>Thauera</taxon>
    </lineage>
</organism>
<evidence type="ECO:0000256" key="2">
    <source>
        <dbReference type="SAM" id="Phobius"/>
    </source>
</evidence>
<dbReference type="AlphaFoldDB" id="A0A1H5WJR7"/>
<evidence type="ECO:0000313" key="3">
    <source>
        <dbReference type="EMBL" id="APR04412.1"/>
    </source>
</evidence>
<name>A0A1H5WJR7_9RHOO</name>
<gene>
    <name evidence="3" type="ORF">Tchl_1553</name>
</gene>
<sequence length="178" mass="18387">MNGARSWRAPLAAVTLAGVFAGTLATAVQMLLWWLEGTPVLATLLRDAHLTAAIVMGKAVLAAAPEWRWGVLLAATLIHFALSIGCAALVRPFARRLGTISALAGGALYGLALYAVNLHGFTVLFPWFAVARGGTTLLTHLVFGLALAVACRALPDGRPPSGGAARPGKAPTAPPQAY</sequence>
<feature type="region of interest" description="Disordered" evidence="1">
    <location>
        <begin position="159"/>
        <end position="178"/>
    </location>
</feature>
<accession>A0A1H5WJR7</accession>
<dbReference type="Proteomes" id="UP000185739">
    <property type="component" value="Chromosome"/>
</dbReference>
<evidence type="ECO:0000313" key="4">
    <source>
        <dbReference type="Proteomes" id="UP000185739"/>
    </source>
</evidence>
<feature type="transmembrane region" description="Helical" evidence="2">
    <location>
        <begin position="128"/>
        <end position="151"/>
    </location>
</feature>
<dbReference type="STRING" id="96773.Tchl_1553"/>
<keyword evidence="2" id="KW-1133">Transmembrane helix</keyword>
<feature type="compositionally biased region" description="Low complexity" evidence="1">
    <location>
        <begin position="159"/>
        <end position="171"/>
    </location>
</feature>
<keyword evidence="2" id="KW-0812">Transmembrane</keyword>
<evidence type="ECO:0000256" key="1">
    <source>
        <dbReference type="SAM" id="MobiDB-lite"/>
    </source>
</evidence>
<keyword evidence="4" id="KW-1185">Reference proteome</keyword>